<keyword evidence="14" id="KW-1185">Reference proteome</keyword>
<feature type="region of interest" description="Disordered" evidence="9">
    <location>
        <begin position="345"/>
        <end position="445"/>
    </location>
</feature>
<feature type="compositionally biased region" description="Polar residues" evidence="9">
    <location>
        <begin position="399"/>
        <end position="408"/>
    </location>
</feature>
<evidence type="ECO:0000256" key="4">
    <source>
        <dbReference type="ARBA" id="ARBA00022771"/>
    </source>
</evidence>
<evidence type="ECO:0000256" key="8">
    <source>
        <dbReference type="PROSITE-ProRule" id="PRU00175"/>
    </source>
</evidence>
<dbReference type="CDD" id="cd16802">
    <property type="entry name" value="RING-H2_RNF128-like"/>
    <property type="match status" value="1"/>
</dbReference>
<evidence type="ECO:0000313" key="14">
    <source>
        <dbReference type="Proteomes" id="UP001152803"/>
    </source>
</evidence>
<dbReference type="Pfam" id="PF02225">
    <property type="entry name" value="PA"/>
    <property type="match status" value="1"/>
</dbReference>
<evidence type="ECO:0000256" key="10">
    <source>
        <dbReference type="SAM" id="Phobius"/>
    </source>
</evidence>
<dbReference type="EMBL" id="JAFJMO010000003">
    <property type="protein sequence ID" value="KAJ8282701.1"/>
    <property type="molecule type" value="Genomic_DNA"/>
</dbReference>
<dbReference type="Gene3D" id="3.30.40.10">
    <property type="entry name" value="Zinc/RING finger domain, C3HC4 (zinc finger)"/>
    <property type="match status" value="1"/>
</dbReference>
<evidence type="ECO:0000259" key="12">
    <source>
        <dbReference type="PROSITE" id="PS50089"/>
    </source>
</evidence>
<dbReference type="Pfam" id="PF13639">
    <property type="entry name" value="zf-RING_2"/>
    <property type="match status" value="1"/>
</dbReference>
<accession>A0A9Q1DVU6</accession>
<dbReference type="InterPro" id="IPR051073">
    <property type="entry name" value="ZNRF3_Arkadia_E3_ligases"/>
</dbReference>
<dbReference type="Gene3D" id="3.50.30.30">
    <property type="match status" value="2"/>
</dbReference>
<dbReference type="InterPro" id="IPR001841">
    <property type="entry name" value="Znf_RING"/>
</dbReference>
<keyword evidence="4 8" id="KW-0863">Zinc-finger</keyword>
<evidence type="ECO:0000256" key="6">
    <source>
        <dbReference type="ARBA" id="ARBA00022989"/>
    </source>
</evidence>
<evidence type="ECO:0000256" key="5">
    <source>
        <dbReference type="ARBA" id="ARBA00022833"/>
    </source>
</evidence>
<proteinExistence type="predicted"/>
<keyword evidence="5" id="KW-0862">Zinc</keyword>
<dbReference type="InterPro" id="IPR046450">
    <property type="entry name" value="PA_dom_sf"/>
</dbReference>
<dbReference type="AlphaFoldDB" id="A0A9Q1DVU6"/>
<feature type="compositionally biased region" description="Polar residues" evidence="9">
    <location>
        <begin position="362"/>
        <end position="372"/>
    </location>
</feature>
<evidence type="ECO:0000256" key="3">
    <source>
        <dbReference type="ARBA" id="ARBA00022723"/>
    </source>
</evidence>
<keyword evidence="3" id="KW-0479">Metal-binding</keyword>
<protein>
    <recommendedName>
        <fullName evidence="12">RING-type domain-containing protein</fullName>
    </recommendedName>
</protein>
<dbReference type="GO" id="GO:0008270">
    <property type="term" value="F:zinc ion binding"/>
    <property type="evidence" value="ECO:0007669"/>
    <property type="project" value="UniProtKB-KW"/>
</dbReference>
<feature type="compositionally biased region" description="Polar residues" evidence="9">
    <location>
        <begin position="436"/>
        <end position="445"/>
    </location>
</feature>
<comment type="caution">
    <text evidence="13">The sequence shown here is derived from an EMBL/GenBank/DDBJ whole genome shotgun (WGS) entry which is preliminary data.</text>
</comment>
<dbReference type="Proteomes" id="UP001152803">
    <property type="component" value="Unassembled WGS sequence"/>
</dbReference>
<comment type="subcellular location">
    <subcellularLocation>
        <location evidence="1">Membrane</location>
    </subcellularLocation>
</comment>
<keyword evidence="6 10" id="KW-1133">Transmembrane helix</keyword>
<keyword evidence="7 10" id="KW-0472">Membrane</keyword>
<gene>
    <name evidence="13" type="ORF">COCON_G00052200</name>
</gene>
<evidence type="ECO:0000313" key="13">
    <source>
        <dbReference type="EMBL" id="KAJ8282701.1"/>
    </source>
</evidence>
<dbReference type="SUPFAM" id="SSF57850">
    <property type="entry name" value="RING/U-box"/>
    <property type="match status" value="1"/>
</dbReference>
<dbReference type="SMART" id="SM00184">
    <property type="entry name" value="RING"/>
    <property type="match status" value="1"/>
</dbReference>
<organism evidence="13 14">
    <name type="scientific">Conger conger</name>
    <name type="common">Conger eel</name>
    <name type="synonym">Muraena conger</name>
    <dbReference type="NCBI Taxonomy" id="82655"/>
    <lineage>
        <taxon>Eukaryota</taxon>
        <taxon>Metazoa</taxon>
        <taxon>Chordata</taxon>
        <taxon>Craniata</taxon>
        <taxon>Vertebrata</taxon>
        <taxon>Euteleostomi</taxon>
        <taxon>Actinopterygii</taxon>
        <taxon>Neopterygii</taxon>
        <taxon>Teleostei</taxon>
        <taxon>Anguilliformes</taxon>
        <taxon>Congridae</taxon>
        <taxon>Conger</taxon>
    </lineage>
</organism>
<evidence type="ECO:0000256" key="7">
    <source>
        <dbReference type="ARBA" id="ARBA00023136"/>
    </source>
</evidence>
<dbReference type="InterPro" id="IPR003137">
    <property type="entry name" value="PA_domain"/>
</dbReference>
<keyword evidence="2 10" id="KW-0812">Transmembrane</keyword>
<evidence type="ECO:0000256" key="2">
    <source>
        <dbReference type="ARBA" id="ARBA00022692"/>
    </source>
</evidence>
<name>A0A9Q1DVU6_CONCO</name>
<feature type="domain" description="RING-type" evidence="12">
    <location>
        <begin position="291"/>
        <end position="332"/>
    </location>
</feature>
<sequence>MAMEGRRGFSWLWACLWILLAVQHGAMASVFWTAYVAIKYKSPTDNQTVRRMCECGVYGYNSLIGLVQAPLELPVQDPLACDPMTTFTNSDDGPISVHFLALIKRGNCTFTEKDRIATSRGAIGVVIYNLDGTGNETSPMYLEDKIKIAASNGAIAAVIFNEADTGYSVIQMAHPGTRDTVAIMIGNSWGMEIVKLIKSGVRVSMEITVGNPHGPWMSQYSLILVSLSFFVVTAVTVGYFIFHSARRLYSARAHIRRQKQLKDEAKKAIGQLQVRTLQHGDQETGPEADTCAVCIDAYKPGDVVSILTCSHFFHKTCIEPWLLEHRTCPMCKCDILKSLGIELEGGEEPEDHGNGLQVSVVPDSQTLPTATSGIEIDRRSETASSGYASVHESEGLPSGAQTPSNMPHQNRHNPTDDEGVQVGGSPVYDNLAFEGDTQSPLEVKS</sequence>
<evidence type="ECO:0000256" key="11">
    <source>
        <dbReference type="SAM" id="SignalP"/>
    </source>
</evidence>
<dbReference type="FunFam" id="3.30.40.10:FF:000009">
    <property type="entry name" value="E3 ubiquitin-protein ligase RNF130"/>
    <property type="match status" value="1"/>
</dbReference>
<reference evidence="13" key="1">
    <citation type="journal article" date="2023" name="Science">
        <title>Genome structures resolve the early diversification of teleost fishes.</title>
        <authorList>
            <person name="Parey E."/>
            <person name="Louis A."/>
            <person name="Montfort J."/>
            <person name="Bouchez O."/>
            <person name="Roques C."/>
            <person name="Iampietro C."/>
            <person name="Lluch J."/>
            <person name="Castinel A."/>
            <person name="Donnadieu C."/>
            <person name="Desvignes T."/>
            <person name="Floi Bucao C."/>
            <person name="Jouanno E."/>
            <person name="Wen M."/>
            <person name="Mejri S."/>
            <person name="Dirks R."/>
            <person name="Jansen H."/>
            <person name="Henkel C."/>
            <person name="Chen W.J."/>
            <person name="Zahm M."/>
            <person name="Cabau C."/>
            <person name="Klopp C."/>
            <person name="Thompson A.W."/>
            <person name="Robinson-Rechavi M."/>
            <person name="Braasch I."/>
            <person name="Lecointre G."/>
            <person name="Bobe J."/>
            <person name="Postlethwait J.H."/>
            <person name="Berthelot C."/>
            <person name="Roest Crollius H."/>
            <person name="Guiguen Y."/>
        </authorList>
    </citation>
    <scope>NUCLEOTIDE SEQUENCE</scope>
    <source>
        <strain evidence="13">Concon-B</strain>
    </source>
</reference>
<keyword evidence="11" id="KW-0732">Signal</keyword>
<feature type="chain" id="PRO_5040441748" description="RING-type domain-containing protein" evidence="11">
    <location>
        <begin position="29"/>
        <end position="445"/>
    </location>
</feature>
<feature type="signal peptide" evidence="11">
    <location>
        <begin position="1"/>
        <end position="28"/>
    </location>
</feature>
<dbReference type="OrthoDB" id="5357315at2759"/>
<dbReference type="PROSITE" id="PS50089">
    <property type="entry name" value="ZF_RING_2"/>
    <property type="match status" value="1"/>
</dbReference>
<dbReference type="SUPFAM" id="SSF52025">
    <property type="entry name" value="PA domain"/>
    <property type="match status" value="1"/>
</dbReference>
<dbReference type="CDD" id="cd02122">
    <property type="entry name" value="PA_GRAIL_like"/>
    <property type="match status" value="1"/>
</dbReference>
<evidence type="ECO:0000256" key="1">
    <source>
        <dbReference type="ARBA" id="ARBA00004370"/>
    </source>
</evidence>
<dbReference type="GO" id="GO:0016020">
    <property type="term" value="C:membrane"/>
    <property type="evidence" value="ECO:0007669"/>
    <property type="project" value="UniProtKB-SubCell"/>
</dbReference>
<evidence type="ECO:0000256" key="9">
    <source>
        <dbReference type="SAM" id="MobiDB-lite"/>
    </source>
</evidence>
<feature type="transmembrane region" description="Helical" evidence="10">
    <location>
        <begin position="220"/>
        <end position="242"/>
    </location>
</feature>
<dbReference type="InterPro" id="IPR013083">
    <property type="entry name" value="Znf_RING/FYVE/PHD"/>
</dbReference>
<dbReference type="PANTHER" id="PTHR16200">
    <property type="entry name" value="RING ZINC FINGER"/>
    <property type="match status" value="1"/>
</dbReference>